<protein>
    <recommendedName>
        <fullName evidence="3">Tetratricopeptide repeat protein</fullName>
    </recommendedName>
</protein>
<evidence type="ECO:0000313" key="2">
    <source>
        <dbReference type="Proteomes" id="UP000318148"/>
    </source>
</evidence>
<sequence length="466" mass="53323">MKKFLLLVLSLAALSVIFILPNLEIQTVLTDTEEMNTLSSVDSNEISQSTIAEKTRYRKSAQLVLEELIEARDILESQSVDKWGDSKFKSALKNVSEGDELYRTGDYLESIEKYKDALDQLVSLKLRGKEIVQQTISESNKDIEKLDSELLIKKVSSSVDLASLIEPDNEDIKLLKKRAKNLPQLFNQIIQSRQLIESGNFYDAKNILTEASLIDPNRRQTELSLNELQRLIKEENFTRFMSQGFSALNKNDFSLAREVFNEALITYPNRSDVKEALVQLETRQTSFQISKKIAIAESEEREENWQKALEIYESALLQDSTLTDIQAKLINIRIRAQLDKNIQNFIYNPLTLSSESNYQSAKSLLLNAKRINNQGVKLKNQILKLSNIIEDSRKLFNINLLSDQKTEITIFKVGTIGLFEKYTMSLIPGEYIAQGRRSGFRDKRVEFVIEPSQTIKDITIICSEKI</sequence>
<reference evidence="1 2" key="1">
    <citation type="submission" date="2019-02" db="EMBL/GenBank/DDBJ databases">
        <title>Prokaryotic population dynamics and viral predation in marine succession experiment using metagenomics: the confinement effect.</title>
        <authorList>
            <person name="Haro-Moreno J.M."/>
            <person name="Rodriguez-Valera F."/>
            <person name="Lopez-Perez M."/>
        </authorList>
    </citation>
    <scope>NUCLEOTIDE SEQUENCE [LARGE SCALE GENOMIC DNA]</scope>
    <source>
        <strain evidence="1">MED-G169</strain>
    </source>
</reference>
<dbReference type="AlphaFoldDB" id="A0A520LNZ4"/>
<dbReference type="SUPFAM" id="SSF48452">
    <property type="entry name" value="TPR-like"/>
    <property type="match status" value="1"/>
</dbReference>
<evidence type="ECO:0000313" key="1">
    <source>
        <dbReference type="EMBL" id="RZO08440.1"/>
    </source>
</evidence>
<comment type="caution">
    <text evidence="1">The sequence shown here is derived from an EMBL/GenBank/DDBJ whole genome shotgun (WGS) entry which is preliminary data.</text>
</comment>
<name>A0A520LNZ4_9GAMM</name>
<proteinExistence type="predicted"/>
<accession>A0A520LNZ4</accession>
<gene>
    <name evidence="1" type="ORF">EVB02_00620</name>
</gene>
<dbReference type="Gene3D" id="1.25.40.10">
    <property type="entry name" value="Tetratricopeptide repeat domain"/>
    <property type="match status" value="1"/>
</dbReference>
<dbReference type="EMBL" id="SHBO01000004">
    <property type="protein sequence ID" value="RZO08440.1"/>
    <property type="molecule type" value="Genomic_DNA"/>
</dbReference>
<dbReference type="InterPro" id="IPR011990">
    <property type="entry name" value="TPR-like_helical_dom_sf"/>
</dbReference>
<organism evidence="1 2">
    <name type="scientific">SAR92 clade bacterium</name>
    <dbReference type="NCBI Taxonomy" id="2315479"/>
    <lineage>
        <taxon>Bacteria</taxon>
        <taxon>Pseudomonadati</taxon>
        <taxon>Pseudomonadota</taxon>
        <taxon>Gammaproteobacteria</taxon>
        <taxon>Cellvibrionales</taxon>
        <taxon>Porticoccaceae</taxon>
        <taxon>SAR92 clade</taxon>
    </lineage>
</organism>
<dbReference type="Proteomes" id="UP000318148">
    <property type="component" value="Unassembled WGS sequence"/>
</dbReference>
<evidence type="ECO:0008006" key="3">
    <source>
        <dbReference type="Google" id="ProtNLM"/>
    </source>
</evidence>